<accession>A0A4C1TD05</accession>
<gene>
    <name evidence="1" type="ORF">EVAR_75805_1</name>
</gene>
<organism evidence="1 2">
    <name type="scientific">Eumeta variegata</name>
    <name type="common">Bagworm moth</name>
    <name type="synonym">Eumeta japonica</name>
    <dbReference type="NCBI Taxonomy" id="151549"/>
    <lineage>
        <taxon>Eukaryota</taxon>
        <taxon>Metazoa</taxon>
        <taxon>Ecdysozoa</taxon>
        <taxon>Arthropoda</taxon>
        <taxon>Hexapoda</taxon>
        <taxon>Insecta</taxon>
        <taxon>Pterygota</taxon>
        <taxon>Neoptera</taxon>
        <taxon>Endopterygota</taxon>
        <taxon>Lepidoptera</taxon>
        <taxon>Glossata</taxon>
        <taxon>Ditrysia</taxon>
        <taxon>Tineoidea</taxon>
        <taxon>Psychidae</taxon>
        <taxon>Oiketicinae</taxon>
        <taxon>Eumeta</taxon>
    </lineage>
</organism>
<evidence type="ECO:0000313" key="1">
    <source>
        <dbReference type="EMBL" id="GBP12379.1"/>
    </source>
</evidence>
<dbReference type="AlphaFoldDB" id="A0A4C1TD05"/>
<dbReference type="EMBL" id="BGZK01000051">
    <property type="protein sequence ID" value="GBP12379.1"/>
    <property type="molecule type" value="Genomic_DNA"/>
</dbReference>
<protein>
    <submittedName>
        <fullName evidence="1">Uncharacterized protein</fullName>
    </submittedName>
</protein>
<reference evidence="1 2" key="1">
    <citation type="journal article" date="2019" name="Commun. Biol.">
        <title>The bagworm genome reveals a unique fibroin gene that provides high tensile strength.</title>
        <authorList>
            <person name="Kono N."/>
            <person name="Nakamura H."/>
            <person name="Ohtoshi R."/>
            <person name="Tomita M."/>
            <person name="Numata K."/>
            <person name="Arakawa K."/>
        </authorList>
    </citation>
    <scope>NUCLEOTIDE SEQUENCE [LARGE SCALE GENOMIC DNA]</scope>
</reference>
<comment type="caution">
    <text evidence="1">The sequence shown here is derived from an EMBL/GenBank/DDBJ whole genome shotgun (WGS) entry which is preliminary data.</text>
</comment>
<sequence>MGWAKAELFIYDKAFPRRQEENSNFMHALKIATSKLNNGIEKHLIALLLIPSRPGAFLVLSDFTSVWTSLSETGARSSLGSREVLENLFLDATDMSDVGRGSVRALSLYRVCKALCYLRVVYGPELSGF</sequence>
<dbReference type="Proteomes" id="UP000299102">
    <property type="component" value="Unassembled WGS sequence"/>
</dbReference>
<name>A0A4C1TD05_EUMVA</name>
<evidence type="ECO:0000313" key="2">
    <source>
        <dbReference type="Proteomes" id="UP000299102"/>
    </source>
</evidence>
<keyword evidence="2" id="KW-1185">Reference proteome</keyword>
<proteinExistence type="predicted"/>